<accession>A0A948W4L7</accession>
<dbReference type="EMBL" id="JAHJDP010000088">
    <property type="protein sequence ID" value="MBU2692362.1"/>
    <property type="molecule type" value="Genomic_DNA"/>
</dbReference>
<proteinExistence type="predicted"/>
<name>A0A948W4L7_UNCEI</name>
<gene>
    <name evidence="1" type="ORF">KJ970_15675</name>
</gene>
<dbReference type="Proteomes" id="UP000777784">
    <property type="component" value="Unassembled WGS sequence"/>
</dbReference>
<evidence type="ECO:0000313" key="1">
    <source>
        <dbReference type="EMBL" id="MBU2692362.1"/>
    </source>
</evidence>
<sequence>MYQHFCRIRVNIPVYAPVPIRLQVSIQKIKRWWGGDSFADATVLHPVPGQDIEGLLYEESGIACWLQLPGETLIHEDSLPSRRREGGPITCLIETGRVSDCYLALKNSEGLDIIPGDFCMYGENPLMIPNLLPGIYYLRVMPLHRRQTWRGQWYKGADSIEKATPIRVGRSDEPVRIVIDLSKGTLVCKPPTGPGI</sequence>
<evidence type="ECO:0000313" key="2">
    <source>
        <dbReference type="Proteomes" id="UP000777784"/>
    </source>
</evidence>
<comment type="caution">
    <text evidence="1">The sequence shown here is derived from an EMBL/GenBank/DDBJ whole genome shotgun (WGS) entry which is preliminary data.</text>
</comment>
<reference evidence="1" key="1">
    <citation type="submission" date="2021-05" db="EMBL/GenBank/DDBJ databases">
        <title>Energy efficiency and biological interactions define the core microbiome of deep oligotrophic groundwater.</title>
        <authorList>
            <person name="Mehrshad M."/>
            <person name="Lopez-Fernandez M."/>
            <person name="Bell E."/>
            <person name="Bernier-Latmani R."/>
            <person name="Bertilsson S."/>
            <person name="Dopson M."/>
        </authorList>
    </citation>
    <scope>NUCLEOTIDE SEQUENCE</scope>
    <source>
        <strain evidence="1">Modern_marine.mb.64</strain>
    </source>
</reference>
<protein>
    <submittedName>
        <fullName evidence="1">Uncharacterized protein</fullName>
    </submittedName>
</protein>
<organism evidence="1 2">
    <name type="scientific">Eiseniibacteriota bacterium</name>
    <dbReference type="NCBI Taxonomy" id="2212470"/>
    <lineage>
        <taxon>Bacteria</taxon>
        <taxon>Candidatus Eiseniibacteriota</taxon>
    </lineage>
</organism>
<dbReference type="AlphaFoldDB" id="A0A948W4L7"/>